<comment type="caution">
    <text evidence="2">The sequence shown here is derived from an EMBL/GenBank/DDBJ whole genome shotgun (WGS) entry which is preliminary data.</text>
</comment>
<dbReference type="EMBL" id="JAHESD010000002">
    <property type="protein sequence ID" value="MBT1701922.1"/>
    <property type="molecule type" value="Genomic_DNA"/>
</dbReference>
<sequence length="845" mass="96146">MRKVFLFFLLTPIIVYSQTYQQPDAAQIKLRLKKLNFLGSVLYMAAHPDDENTKVITYLSNDRLATTAYLSLTRGDGGQNLIGPEIRDLLGVIRTQELLAARRVDGGLQFFTRANDFGFSKSPNEAFSIWGKQEVFSDVIKVFRQYQPDVIITRFPPDERAGHGHHTASAILANEAFDASADPNVYPEQLKELKAWQPKRLYTNTGRWWNKDIDEKSPGVLTLDVGGYNQLLGKSYTEIAALSSSQHRSQGWGTRGVRGYFPEFLEYMKGERAQKDVFDGINTTWTRLKGGDKVQVLVDRVIKEFQVENPSAIVPTLLLLRKAINSLEEGIWKQRKLKEAEQLIKDCLGLYLEVTSSHYQTTQGEELKNSFELVNRSSFPLTLKNVRSASLKWDTTCLQELKTNNKIQFRSKIITPEALPYSDPYWLQNPHTLGLFNVHNKAYIGLPENPPAISYTFTFEVGEELVDFEVPLIYKWTDHVKGEMWRALEIVPPVFINTQDKVLIFSDDSPKQYRVVLKSSSSKKLEGTLKLKLPEGWRAEPSAHTFSFTRRDDELIRTFTIYPSVAESKGVLEAIAVIDGKEYNKSIQLIQYDHIPVQTILPIAQTNVVKIGLKKEGKTIAYIKGAGDEVPNALRNMGYDVWEMKNEEVTPDNLKRVDAVVLGVRALNTNDRIRYFMNDLLAYAKEGGTVVVQYNTSNELWVENFSPFQIKLSRDRVTEEDAEVRILKPDHVALNYPNKITAKDFEGWVQERGLYFPSQWDANFEALLSMNDKRETPKDGSLLVAKYGNGYYVYTGLSFFRELPEGVSGAYKLFANLVSLGKQPVKTEATKEKSKEKPNASKKRL</sequence>
<dbReference type="Gene3D" id="3.40.50.10320">
    <property type="entry name" value="LmbE-like"/>
    <property type="match status" value="1"/>
</dbReference>
<dbReference type="SUPFAM" id="SSF102588">
    <property type="entry name" value="LmbE-like"/>
    <property type="match status" value="1"/>
</dbReference>
<feature type="compositionally biased region" description="Basic and acidic residues" evidence="1">
    <location>
        <begin position="828"/>
        <end position="839"/>
    </location>
</feature>
<reference evidence="2 3" key="1">
    <citation type="submission" date="2021-05" db="EMBL/GenBank/DDBJ databases">
        <title>A Polyphasic approach of four new species of the genus Ohtaekwangia: Ohtaekwangia histidinii sp. nov., Ohtaekwangia cretensis sp. nov., Ohtaekwangia indiensis sp. nov., Ohtaekwangia reichenbachii sp. nov. from diverse environment.</title>
        <authorList>
            <person name="Octaviana S."/>
        </authorList>
    </citation>
    <scope>NUCLEOTIDE SEQUENCE [LARGE SCALE GENOMIC DNA]</scope>
    <source>
        <strain evidence="2 3">PWU20</strain>
    </source>
</reference>
<dbReference type="InterPro" id="IPR003737">
    <property type="entry name" value="GlcNAc_PI_deacetylase-related"/>
</dbReference>
<gene>
    <name evidence="2" type="ORF">KK060_01445</name>
</gene>
<protein>
    <submittedName>
        <fullName evidence="2">PIG-L family deacetylase</fullName>
    </submittedName>
</protein>
<evidence type="ECO:0000313" key="3">
    <source>
        <dbReference type="Proteomes" id="UP000772618"/>
    </source>
</evidence>
<feature type="region of interest" description="Disordered" evidence="1">
    <location>
        <begin position="825"/>
        <end position="845"/>
    </location>
</feature>
<dbReference type="SUPFAM" id="SSF52317">
    <property type="entry name" value="Class I glutamine amidotransferase-like"/>
    <property type="match status" value="1"/>
</dbReference>
<evidence type="ECO:0000313" key="2">
    <source>
        <dbReference type="EMBL" id="MBT1701922.1"/>
    </source>
</evidence>
<evidence type="ECO:0000256" key="1">
    <source>
        <dbReference type="SAM" id="MobiDB-lite"/>
    </source>
</evidence>
<dbReference type="InterPro" id="IPR024078">
    <property type="entry name" value="LmbE-like_dom_sf"/>
</dbReference>
<dbReference type="InterPro" id="IPR029062">
    <property type="entry name" value="Class_I_gatase-like"/>
</dbReference>
<name>A0ABS5VKF4_9BACT</name>
<dbReference type="Pfam" id="PF02585">
    <property type="entry name" value="PIG-L"/>
    <property type="match status" value="1"/>
</dbReference>
<dbReference type="Proteomes" id="UP000772618">
    <property type="component" value="Unassembled WGS sequence"/>
</dbReference>
<dbReference type="RefSeq" id="WP_254151618.1">
    <property type="nucleotide sequence ID" value="NZ_JAHESD010000002.1"/>
</dbReference>
<keyword evidence="3" id="KW-1185">Reference proteome</keyword>
<organism evidence="2 3">
    <name type="scientific">Chryseosolibacter indicus</name>
    <dbReference type="NCBI Taxonomy" id="2782351"/>
    <lineage>
        <taxon>Bacteria</taxon>
        <taxon>Pseudomonadati</taxon>
        <taxon>Bacteroidota</taxon>
        <taxon>Cytophagia</taxon>
        <taxon>Cytophagales</taxon>
        <taxon>Chryseotaleaceae</taxon>
        <taxon>Chryseosolibacter</taxon>
    </lineage>
</organism>
<proteinExistence type="predicted"/>
<accession>A0ABS5VKF4</accession>